<feature type="compositionally biased region" description="Acidic residues" evidence="1">
    <location>
        <begin position="44"/>
        <end position="54"/>
    </location>
</feature>
<accession>A0A0D2IA38</accession>
<feature type="region of interest" description="Disordered" evidence="1">
    <location>
        <begin position="1"/>
        <end position="66"/>
    </location>
</feature>
<gene>
    <name evidence="2" type="ORF">Z520_10353</name>
</gene>
<dbReference type="VEuPathDB" id="FungiDB:Z520_10353"/>
<dbReference type="EMBL" id="KN848090">
    <property type="protein sequence ID" value="KIX94016.1"/>
    <property type="molecule type" value="Genomic_DNA"/>
</dbReference>
<dbReference type="AlphaFoldDB" id="A0A0D2IA38"/>
<name>A0A0D2IA38_9EURO</name>
<dbReference type="RefSeq" id="XP_016628139.1">
    <property type="nucleotide sequence ID" value="XM_016780846.1"/>
</dbReference>
<protein>
    <submittedName>
        <fullName evidence="2">Uncharacterized protein</fullName>
    </submittedName>
</protein>
<evidence type="ECO:0000256" key="1">
    <source>
        <dbReference type="SAM" id="MobiDB-lite"/>
    </source>
</evidence>
<evidence type="ECO:0000313" key="2">
    <source>
        <dbReference type="EMBL" id="KIX94016.1"/>
    </source>
</evidence>
<dbReference type="GeneID" id="27716099"/>
<dbReference type="Proteomes" id="UP000053411">
    <property type="component" value="Unassembled WGS sequence"/>
</dbReference>
<feature type="compositionally biased region" description="Low complexity" evidence="1">
    <location>
        <begin position="17"/>
        <end position="29"/>
    </location>
</feature>
<dbReference type="OrthoDB" id="4521980at2759"/>
<reference evidence="2 3" key="1">
    <citation type="submission" date="2015-01" db="EMBL/GenBank/DDBJ databases">
        <title>The Genome Sequence of Fonsecaea multimorphosa CBS 102226.</title>
        <authorList>
            <consortium name="The Broad Institute Genomics Platform"/>
            <person name="Cuomo C."/>
            <person name="de Hoog S."/>
            <person name="Gorbushina A."/>
            <person name="Stielow B."/>
            <person name="Teixiera M."/>
            <person name="Abouelleil A."/>
            <person name="Chapman S.B."/>
            <person name="Priest M."/>
            <person name="Young S.K."/>
            <person name="Wortman J."/>
            <person name="Nusbaum C."/>
            <person name="Birren B."/>
        </authorList>
    </citation>
    <scope>NUCLEOTIDE SEQUENCE [LARGE SCALE GENOMIC DNA]</scope>
    <source>
        <strain evidence="2 3">CBS 102226</strain>
    </source>
</reference>
<dbReference type="STRING" id="1442371.A0A0D2IA38"/>
<proteinExistence type="predicted"/>
<evidence type="ECO:0000313" key="3">
    <source>
        <dbReference type="Proteomes" id="UP000053411"/>
    </source>
</evidence>
<sequence length="274" mass="30628">MADEFSKVASQSQAGIQSLSDQTSLLDLSARQSAQPSAPQPTDEREEEEEEAQHEDDNGKPFPGAQTERDLAHHRLFGRQGFLRSTRTTKHSWAKAEPFVKQYHLPWNVPLSPESLGKLIHGFAPVEMEDKWFIYADGPDASGAATVNFHRSWTGAKVAEIALDIAWGEDSAAGLWSGSIVQLTLESDIDGLPEEDSAEELVKFQVLEACHWVLGIKLVDEIKEPKSWEALSKMPALSRRLSTSQITYRGTRVSQETMEDLERLRFQNVQILLS</sequence>
<keyword evidence="3" id="KW-1185">Reference proteome</keyword>
<organism evidence="2 3">
    <name type="scientific">Fonsecaea multimorphosa CBS 102226</name>
    <dbReference type="NCBI Taxonomy" id="1442371"/>
    <lineage>
        <taxon>Eukaryota</taxon>
        <taxon>Fungi</taxon>
        <taxon>Dikarya</taxon>
        <taxon>Ascomycota</taxon>
        <taxon>Pezizomycotina</taxon>
        <taxon>Eurotiomycetes</taxon>
        <taxon>Chaetothyriomycetidae</taxon>
        <taxon>Chaetothyriales</taxon>
        <taxon>Herpotrichiellaceae</taxon>
        <taxon>Fonsecaea</taxon>
    </lineage>
</organism>